<dbReference type="EMBL" id="LJCO01000082">
    <property type="protein sequence ID" value="KPV42191.1"/>
    <property type="molecule type" value="Genomic_DNA"/>
</dbReference>
<dbReference type="InterPro" id="IPR014016">
    <property type="entry name" value="UvrD-like_ATP-bd"/>
</dbReference>
<dbReference type="Pfam" id="PF13538">
    <property type="entry name" value="UvrD_C_2"/>
    <property type="match status" value="1"/>
</dbReference>
<dbReference type="InterPro" id="IPR027417">
    <property type="entry name" value="P-loop_NTPase"/>
</dbReference>
<dbReference type="GO" id="GO:0043138">
    <property type="term" value="F:3'-5' DNA helicase activity"/>
    <property type="evidence" value="ECO:0007669"/>
    <property type="project" value="TreeGrafter"/>
</dbReference>
<dbReference type="PANTHER" id="PTHR11070">
    <property type="entry name" value="UVRD / RECB / PCRA DNA HELICASE FAMILY MEMBER"/>
    <property type="match status" value="1"/>
</dbReference>
<dbReference type="Pfam" id="PF00580">
    <property type="entry name" value="UvrD-helicase"/>
    <property type="match status" value="1"/>
</dbReference>
<accession>A0A0P9CRQ2</accession>
<evidence type="ECO:0000256" key="4">
    <source>
        <dbReference type="ARBA" id="ARBA00022840"/>
    </source>
</evidence>
<dbReference type="Gene3D" id="3.40.50.300">
    <property type="entry name" value="P-loop containing nucleotide triphosphate hydrolases"/>
    <property type="match status" value="3"/>
</dbReference>
<evidence type="ECO:0000256" key="5">
    <source>
        <dbReference type="PROSITE-ProRule" id="PRU00560"/>
    </source>
</evidence>
<organism evidence="7 8">
    <name type="scientific">Alicyclobacillus ferrooxydans</name>
    <dbReference type="NCBI Taxonomy" id="471514"/>
    <lineage>
        <taxon>Bacteria</taxon>
        <taxon>Bacillati</taxon>
        <taxon>Bacillota</taxon>
        <taxon>Bacilli</taxon>
        <taxon>Bacillales</taxon>
        <taxon>Alicyclobacillaceae</taxon>
        <taxon>Alicyclobacillus</taxon>
    </lineage>
</organism>
<keyword evidence="4 5" id="KW-0067">ATP-binding</keyword>
<dbReference type="AlphaFoldDB" id="A0A0P9CRQ2"/>
<feature type="binding site" evidence="5">
    <location>
        <begin position="214"/>
        <end position="221"/>
    </location>
    <ligand>
        <name>ATP</name>
        <dbReference type="ChEBI" id="CHEBI:30616"/>
    </ligand>
</feature>
<dbReference type="InterPro" id="IPR000212">
    <property type="entry name" value="DNA_helicase_UvrD/REP"/>
</dbReference>
<keyword evidence="2 5" id="KW-0378">Hydrolase</keyword>
<dbReference type="GO" id="GO:0005524">
    <property type="term" value="F:ATP binding"/>
    <property type="evidence" value="ECO:0007669"/>
    <property type="project" value="UniProtKB-UniRule"/>
</dbReference>
<evidence type="ECO:0000259" key="6">
    <source>
        <dbReference type="PROSITE" id="PS51198"/>
    </source>
</evidence>
<dbReference type="InterPro" id="IPR027785">
    <property type="entry name" value="UvrD-like_helicase_C"/>
</dbReference>
<keyword evidence="8" id="KW-1185">Reference proteome</keyword>
<keyword evidence="3 5" id="KW-0347">Helicase</keyword>
<dbReference type="PATRIC" id="fig|471514.4.peg.1501"/>
<dbReference type="GO" id="GO:0003677">
    <property type="term" value="F:DNA binding"/>
    <property type="evidence" value="ECO:0007669"/>
    <property type="project" value="InterPro"/>
</dbReference>
<dbReference type="GO" id="GO:0016787">
    <property type="term" value="F:hydrolase activity"/>
    <property type="evidence" value="ECO:0007669"/>
    <property type="project" value="UniProtKB-UniRule"/>
</dbReference>
<reference evidence="7 8" key="1">
    <citation type="submission" date="2015-09" db="EMBL/GenBank/DDBJ databases">
        <title>Draft genome sequence of Alicyclobacillus ferrooxydans DSM 22381.</title>
        <authorList>
            <person name="Hemp J."/>
        </authorList>
    </citation>
    <scope>NUCLEOTIDE SEQUENCE [LARGE SCALE GENOMIC DNA]</scope>
    <source>
        <strain evidence="7 8">TC-34</strain>
    </source>
</reference>
<dbReference type="Proteomes" id="UP000050482">
    <property type="component" value="Unassembled WGS sequence"/>
</dbReference>
<gene>
    <name evidence="7" type="ORF">AN477_19080</name>
</gene>
<dbReference type="PROSITE" id="PS51198">
    <property type="entry name" value="UVRD_HELICASE_ATP_BIND"/>
    <property type="match status" value="1"/>
</dbReference>
<evidence type="ECO:0000256" key="1">
    <source>
        <dbReference type="ARBA" id="ARBA00022741"/>
    </source>
</evidence>
<evidence type="ECO:0000313" key="8">
    <source>
        <dbReference type="Proteomes" id="UP000050482"/>
    </source>
</evidence>
<proteinExistence type="predicted"/>
<feature type="domain" description="UvrD-like helicase ATP-binding" evidence="6">
    <location>
        <begin position="193"/>
        <end position="557"/>
    </location>
</feature>
<keyword evidence="1 5" id="KW-0547">Nucleotide-binding</keyword>
<sequence>MESVPQDPEHEEKKRLTYVLSRVGDMLQRLAAIPRYFNEDTSEPQTADEVAQQTVERLRDEQIDALRRSQSEPYFGRLDLIEENESSALTLYIGKRGVEDSHTGDRLVIDWRAPIASIFYSFSGQGLARYEAPDGIIEADVLLKRNLAVRDGQLIRLVDSYVKGQENLNVTDEFLLYRLSEHKESRLRDIVSTIQAEQDRIIRADRNLAIVIQGVAGSGKTTVALHRLAYLLYQHSERMRTHRMVIFAPNAMFVEYISEVLPELGVGGIRQTTFAKWALQVLDQKVALADPMNRYERWFSVHKDKMVEREFHVTRFKGSMQFLKQLEHTLTVIEKNIVPNGDFEPWDGAVLLESDIRRWFFEEYRHYPIAPRRDRVLARVKRYMDMAYRDVKADDKTGSRKKQGAARFRSYSKKWSALTVYDIYQEVLASTLELQGFAGAKDAGRRKAGQRTGRGPATRPQVNLEDLAPLLYIHLRLHGMGGDESFDHVVIDEAQDFSPFQIAVLQHYCPSGSFTILGDLSQSIHGYQGIGNWSEFLDRFTQERREFFRLDVSYRSTMEIIEFANHVIRRFKQFTLAKPVFRSGQPVKVKQVPVGTRLQESVTAVKDLMQQGANTVAVVCRVEGECQEVYDALITAGLTAHQITSRQQSYLGGISVLPVYLTKGLEFDAVLLLDVDAANYDDSPESAKLLYVGCTRALHQLQIHYTEAPSPLITEEREGTVSAG</sequence>
<dbReference type="PANTHER" id="PTHR11070:SF17">
    <property type="entry name" value="DNA HELICASE IV"/>
    <property type="match status" value="1"/>
</dbReference>
<dbReference type="STRING" id="471514.AN477_19080"/>
<protein>
    <recommendedName>
        <fullName evidence="6">UvrD-like helicase ATP-binding domain-containing protein</fullName>
    </recommendedName>
</protein>
<dbReference type="GO" id="GO:0005829">
    <property type="term" value="C:cytosol"/>
    <property type="evidence" value="ECO:0007669"/>
    <property type="project" value="TreeGrafter"/>
</dbReference>
<name>A0A0P9CRQ2_9BACL</name>
<comment type="caution">
    <text evidence="7">The sequence shown here is derived from an EMBL/GenBank/DDBJ whole genome shotgun (WGS) entry which is preliminary data.</text>
</comment>
<evidence type="ECO:0000256" key="3">
    <source>
        <dbReference type="ARBA" id="ARBA00022806"/>
    </source>
</evidence>
<evidence type="ECO:0000256" key="2">
    <source>
        <dbReference type="ARBA" id="ARBA00022801"/>
    </source>
</evidence>
<dbReference type="SUPFAM" id="SSF52540">
    <property type="entry name" value="P-loop containing nucleoside triphosphate hydrolases"/>
    <property type="match status" value="1"/>
</dbReference>
<dbReference type="GO" id="GO:0000725">
    <property type="term" value="P:recombinational repair"/>
    <property type="evidence" value="ECO:0007669"/>
    <property type="project" value="TreeGrafter"/>
</dbReference>
<evidence type="ECO:0000313" key="7">
    <source>
        <dbReference type="EMBL" id="KPV42191.1"/>
    </source>
</evidence>